<accession>A0A5S9X348</accession>
<evidence type="ECO:0000313" key="3">
    <source>
        <dbReference type="Proteomes" id="UP000434276"/>
    </source>
</evidence>
<keyword evidence="1" id="KW-0472">Membrane</keyword>
<dbReference type="AlphaFoldDB" id="A0A5S9X348"/>
<dbReference type="EMBL" id="CACSHJ010000088">
    <property type="protein sequence ID" value="CAA0373951.1"/>
    <property type="molecule type" value="Genomic_DNA"/>
</dbReference>
<evidence type="ECO:0000313" key="2">
    <source>
        <dbReference type="EMBL" id="CAA0373951.1"/>
    </source>
</evidence>
<keyword evidence="1" id="KW-0812">Transmembrane</keyword>
<organism evidence="2 3">
    <name type="scientific">Arabidopsis thaliana</name>
    <name type="common">Mouse-ear cress</name>
    <dbReference type="NCBI Taxonomy" id="3702"/>
    <lineage>
        <taxon>Eukaryota</taxon>
        <taxon>Viridiplantae</taxon>
        <taxon>Streptophyta</taxon>
        <taxon>Embryophyta</taxon>
        <taxon>Tracheophyta</taxon>
        <taxon>Spermatophyta</taxon>
        <taxon>Magnoliopsida</taxon>
        <taxon>eudicotyledons</taxon>
        <taxon>Gunneridae</taxon>
        <taxon>Pentapetalae</taxon>
        <taxon>rosids</taxon>
        <taxon>malvids</taxon>
        <taxon>Brassicales</taxon>
        <taxon>Brassicaceae</taxon>
        <taxon>Camelineae</taxon>
        <taxon>Arabidopsis</taxon>
    </lineage>
</organism>
<name>A0A5S9X348_ARATH</name>
<keyword evidence="1" id="KW-1133">Transmembrane helix</keyword>
<dbReference type="ExpressionAtlas" id="A0A5S9X348">
    <property type="expression patterns" value="baseline and differential"/>
</dbReference>
<evidence type="ECO:0008006" key="4">
    <source>
        <dbReference type="Google" id="ProtNLM"/>
    </source>
</evidence>
<gene>
    <name evidence="2" type="ORF">C24_LOCUS9442</name>
</gene>
<reference evidence="2 3" key="1">
    <citation type="submission" date="2019-12" db="EMBL/GenBank/DDBJ databases">
        <authorList>
            <person name="Jiao W.-B."/>
            <person name="Schneeberger K."/>
        </authorList>
    </citation>
    <scope>NUCLEOTIDE SEQUENCE [LARGE SCALE GENOMIC DNA]</scope>
    <source>
        <strain evidence="3">cv. C24</strain>
    </source>
</reference>
<proteinExistence type="predicted"/>
<evidence type="ECO:0000256" key="1">
    <source>
        <dbReference type="SAM" id="Phobius"/>
    </source>
</evidence>
<feature type="transmembrane region" description="Helical" evidence="1">
    <location>
        <begin position="43"/>
        <end position="64"/>
    </location>
</feature>
<dbReference type="Proteomes" id="UP000434276">
    <property type="component" value="Unassembled WGS sequence"/>
</dbReference>
<sequence length="198" mass="22275">MGRGSSKARKGERDKAPKVSVSFAFQNKFHKTKKMENRKEGIVYMRKIGMIGAFGVCVVFNTPISNAKQKFMKLLTKVYSLYKRLINELLEKFISFEERYNTQLAALTASCSKITSAHNTYADRVDTFTPRTLRTSRSRGRLEFLRPYPPDPLSFSNYVLQGLSSQSVTGGSSQQPPTAQIPTTSVGFNASITHYSKH</sequence>
<protein>
    <recommendedName>
        <fullName evidence="4">Transmembrane protein</fullName>
    </recommendedName>
</protein>